<organism evidence="9">
    <name type="scientific">hydrothermal vent metagenome</name>
    <dbReference type="NCBI Taxonomy" id="652676"/>
    <lineage>
        <taxon>unclassified sequences</taxon>
        <taxon>metagenomes</taxon>
        <taxon>ecological metagenomes</taxon>
    </lineage>
</organism>
<evidence type="ECO:0000256" key="6">
    <source>
        <dbReference type="ARBA" id="ARBA00047942"/>
    </source>
</evidence>
<dbReference type="Pfam" id="PF22837">
    <property type="entry name" value="M_Eco57I_C"/>
    <property type="match status" value="1"/>
</dbReference>
<dbReference type="PROSITE" id="PS00092">
    <property type="entry name" value="N6_MTASE"/>
    <property type="match status" value="1"/>
</dbReference>
<comment type="similarity">
    <text evidence="1">Belongs to the N(4)/N(6)-methyltransferase family.</text>
</comment>
<evidence type="ECO:0000256" key="3">
    <source>
        <dbReference type="ARBA" id="ARBA00022603"/>
    </source>
</evidence>
<dbReference type="InterPro" id="IPR002052">
    <property type="entry name" value="DNA_methylase_N6_adenine_CS"/>
</dbReference>
<reference evidence="9" key="1">
    <citation type="submission" date="2018-06" db="EMBL/GenBank/DDBJ databases">
        <authorList>
            <person name="Zhirakovskaya E."/>
        </authorList>
    </citation>
    <scope>NUCLEOTIDE SEQUENCE</scope>
</reference>
<evidence type="ECO:0000256" key="5">
    <source>
        <dbReference type="ARBA" id="ARBA00022691"/>
    </source>
</evidence>
<dbReference type="InterPro" id="IPR029063">
    <property type="entry name" value="SAM-dependent_MTases_sf"/>
</dbReference>
<keyword evidence="3" id="KW-0489">Methyltransferase</keyword>
<evidence type="ECO:0000259" key="8">
    <source>
        <dbReference type="Pfam" id="PF22837"/>
    </source>
</evidence>
<dbReference type="SUPFAM" id="SSF53335">
    <property type="entry name" value="S-adenosyl-L-methionine-dependent methyltransferases"/>
    <property type="match status" value="1"/>
</dbReference>
<dbReference type="Pfam" id="PF07669">
    <property type="entry name" value="Eco57I"/>
    <property type="match status" value="1"/>
</dbReference>
<dbReference type="AlphaFoldDB" id="A0A3B0V593"/>
<evidence type="ECO:0000256" key="4">
    <source>
        <dbReference type="ARBA" id="ARBA00022679"/>
    </source>
</evidence>
<dbReference type="CDD" id="cd02440">
    <property type="entry name" value="AdoMet_MTases"/>
    <property type="match status" value="1"/>
</dbReference>
<comment type="catalytic activity">
    <reaction evidence="6">
        <text>a 2'-deoxyadenosine in DNA + S-adenosyl-L-methionine = an N(6)-methyl-2'-deoxyadenosine in DNA + S-adenosyl-L-homocysteine + H(+)</text>
        <dbReference type="Rhea" id="RHEA:15197"/>
        <dbReference type="Rhea" id="RHEA-COMP:12418"/>
        <dbReference type="Rhea" id="RHEA-COMP:12419"/>
        <dbReference type="ChEBI" id="CHEBI:15378"/>
        <dbReference type="ChEBI" id="CHEBI:57856"/>
        <dbReference type="ChEBI" id="CHEBI:59789"/>
        <dbReference type="ChEBI" id="CHEBI:90615"/>
        <dbReference type="ChEBI" id="CHEBI:90616"/>
        <dbReference type="EC" id="2.1.1.72"/>
    </reaction>
</comment>
<dbReference type="PRINTS" id="PR00507">
    <property type="entry name" value="N12N6MTFRASE"/>
</dbReference>
<evidence type="ECO:0000256" key="2">
    <source>
        <dbReference type="ARBA" id="ARBA00011900"/>
    </source>
</evidence>
<evidence type="ECO:0000256" key="1">
    <source>
        <dbReference type="ARBA" id="ARBA00006594"/>
    </source>
</evidence>
<dbReference type="InterPro" id="IPR050953">
    <property type="entry name" value="N4_N6_ade-DNA_methylase"/>
</dbReference>
<dbReference type="GO" id="GO:0006304">
    <property type="term" value="P:DNA modification"/>
    <property type="evidence" value="ECO:0007669"/>
    <property type="project" value="InterPro"/>
</dbReference>
<dbReference type="GO" id="GO:0032259">
    <property type="term" value="P:methylation"/>
    <property type="evidence" value="ECO:0007669"/>
    <property type="project" value="UniProtKB-KW"/>
</dbReference>
<proteinExistence type="inferred from homology"/>
<sequence>MQPSLGYVNTPADVAKLLTQWAIQSANDTVLDLGLGEGVFVFSSYHRLQELGASSIQSASQIYGTEIDATRYKTLQHASITDGIYFPHLEHKDFFQATFPQVDAVVGNPPYVRRRAIAPDWVKKIRADVLKTNSEIEEKYLSQLTDLYVYFLLKAAAYLKPSGRLAVIVADSWLNVRYGRVLRQYLQNHFQIERIINFDRSIFPDVQVKPVLLFATKHPNLNNQIALTRVMNGLAVNELSVLFAKQEPNLPDVCTTHLPSTALDAKQPWGVHLKISEIDDVLNNHEQLVPLHTFATIRIGLQTLAKDFFALTNSQIQELGIESEFLQPFAHSVSQFETNVIDQQTQSDLHLFYCAKPKKELKDTNALAHIQMGENTEVVIRGRGELVKGYHQKPRIQKANRPEWYDVKSGVEKRGRATILIPRLIYYQFRVLWNQAKFVPGGAMIEALPKSSDCTKLLLAILNSTYAEVLIRGYAQLYGGGTYTVGINQLKKMPIPNLTQLSDEQKRSLISSYDTFVENGVRDEINDLIYEILDLDHDLFESALENLRLLSTSAKQ</sequence>
<keyword evidence="4" id="KW-0808">Transferase</keyword>
<keyword evidence="5" id="KW-0949">S-adenosyl-L-methionine</keyword>
<feature type="domain" description="Type II methyltransferase M.Eco57I C-terminal" evidence="8">
    <location>
        <begin position="282"/>
        <end position="528"/>
    </location>
</feature>
<name>A0A3B0V593_9ZZZZ</name>
<protein>
    <recommendedName>
        <fullName evidence="2">site-specific DNA-methyltransferase (adenine-specific)</fullName>
        <ecNumber evidence="2">2.1.1.72</ecNumber>
    </recommendedName>
</protein>
<dbReference type="PANTHER" id="PTHR33841">
    <property type="entry name" value="DNA METHYLTRANSFERASE YEEA-RELATED"/>
    <property type="match status" value="1"/>
</dbReference>
<evidence type="ECO:0000313" key="9">
    <source>
        <dbReference type="EMBL" id="VAW35543.1"/>
    </source>
</evidence>
<evidence type="ECO:0000259" key="7">
    <source>
        <dbReference type="Pfam" id="PF07669"/>
    </source>
</evidence>
<gene>
    <name evidence="9" type="ORF">MNBD_CHLOROFLEXI01-3447</name>
</gene>
<dbReference type="InterPro" id="IPR054520">
    <property type="entry name" value="M_Eco57I_C"/>
</dbReference>
<dbReference type="PANTHER" id="PTHR33841:SF5">
    <property type="entry name" value="DNA METHYLASE (MODIFICATION METHYLASE) (METHYLTRANSFERASE)-RELATED"/>
    <property type="match status" value="1"/>
</dbReference>
<dbReference type="Gene3D" id="3.40.50.150">
    <property type="entry name" value="Vaccinia Virus protein VP39"/>
    <property type="match status" value="1"/>
</dbReference>
<feature type="domain" description="Type II methyltransferase M.TaqI-like" evidence="7">
    <location>
        <begin position="90"/>
        <end position="203"/>
    </location>
</feature>
<dbReference type="GO" id="GO:0003676">
    <property type="term" value="F:nucleic acid binding"/>
    <property type="evidence" value="ECO:0007669"/>
    <property type="project" value="InterPro"/>
</dbReference>
<dbReference type="GO" id="GO:0009007">
    <property type="term" value="F:site-specific DNA-methyltransferase (adenine-specific) activity"/>
    <property type="evidence" value="ECO:0007669"/>
    <property type="project" value="UniProtKB-EC"/>
</dbReference>
<dbReference type="EMBL" id="UOEU01000590">
    <property type="protein sequence ID" value="VAW35543.1"/>
    <property type="molecule type" value="Genomic_DNA"/>
</dbReference>
<accession>A0A3B0V593</accession>
<dbReference type="InterPro" id="IPR011639">
    <property type="entry name" value="MethylTrfase_TaqI-like_dom"/>
</dbReference>
<dbReference type="EC" id="2.1.1.72" evidence="2"/>